<evidence type="ECO:0000313" key="3">
    <source>
        <dbReference type="Proteomes" id="UP000664914"/>
    </source>
</evidence>
<evidence type="ECO:0000313" key="2">
    <source>
        <dbReference type="EMBL" id="QTH19716.1"/>
    </source>
</evidence>
<accession>A0A975CYS5</accession>
<dbReference type="PANTHER" id="PTHR43685:SF2">
    <property type="entry name" value="GLYCOSYLTRANSFERASE 2-LIKE DOMAIN-CONTAINING PROTEIN"/>
    <property type="match status" value="1"/>
</dbReference>
<dbReference type="AlphaFoldDB" id="A0A975CYS5"/>
<feature type="domain" description="Glycosyltransferase 2-like" evidence="1">
    <location>
        <begin position="20"/>
        <end position="128"/>
    </location>
</feature>
<evidence type="ECO:0000259" key="1">
    <source>
        <dbReference type="Pfam" id="PF00535"/>
    </source>
</evidence>
<dbReference type="SUPFAM" id="SSF53448">
    <property type="entry name" value="Nucleotide-diphospho-sugar transferases"/>
    <property type="match status" value="1"/>
</dbReference>
<dbReference type="CDD" id="cd00761">
    <property type="entry name" value="Glyco_tranf_GTA_type"/>
    <property type="match status" value="1"/>
</dbReference>
<proteinExistence type="predicted"/>
<dbReference type="InterPro" id="IPR001173">
    <property type="entry name" value="Glyco_trans_2-like"/>
</dbReference>
<dbReference type="EMBL" id="CP059319">
    <property type="protein sequence ID" value="QTH19716.1"/>
    <property type="molecule type" value="Genomic_DNA"/>
</dbReference>
<reference evidence="2" key="1">
    <citation type="submission" date="2020-07" db="EMBL/GenBank/DDBJ databases">
        <authorList>
            <person name="Camacho E."/>
        </authorList>
    </citation>
    <scope>NUCLEOTIDE SEQUENCE</scope>
    <source>
        <strain evidence="2">MPO218</strain>
    </source>
</reference>
<gene>
    <name evidence="2" type="ORF">HRJ34_15195</name>
</gene>
<dbReference type="PANTHER" id="PTHR43685">
    <property type="entry name" value="GLYCOSYLTRANSFERASE"/>
    <property type="match status" value="1"/>
</dbReference>
<dbReference type="InterPro" id="IPR029044">
    <property type="entry name" value="Nucleotide-diphossugar_trans"/>
</dbReference>
<name>A0A975CYS5_9SPHN</name>
<reference evidence="2" key="2">
    <citation type="submission" date="2021-04" db="EMBL/GenBank/DDBJ databases">
        <title>Isolation and genomic analysis of the ibuprofen-degrading bacterium Sphingomonas strain MPO218.</title>
        <authorList>
            <person name="Aulestia M."/>
            <person name="Flores A."/>
            <person name="Mangas E.L."/>
            <person name="Perez-Pulido A.J."/>
            <person name="Santero E."/>
            <person name="Camacho E.M."/>
        </authorList>
    </citation>
    <scope>NUCLEOTIDE SEQUENCE</scope>
    <source>
        <strain evidence="2">MPO218</strain>
    </source>
</reference>
<dbReference type="Gene3D" id="3.90.550.10">
    <property type="entry name" value="Spore Coat Polysaccharide Biosynthesis Protein SpsA, Chain A"/>
    <property type="match status" value="1"/>
</dbReference>
<organism evidence="2 3">
    <name type="scientific">Rhizorhabdus wittichii</name>
    <dbReference type="NCBI Taxonomy" id="160791"/>
    <lineage>
        <taxon>Bacteria</taxon>
        <taxon>Pseudomonadati</taxon>
        <taxon>Pseudomonadota</taxon>
        <taxon>Alphaproteobacteria</taxon>
        <taxon>Sphingomonadales</taxon>
        <taxon>Sphingomonadaceae</taxon>
        <taxon>Rhizorhabdus</taxon>
    </lineage>
</organism>
<dbReference type="Pfam" id="PF00535">
    <property type="entry name" value="Glycos_transf_2"/>
    <property type="match status" value="1"/>
</dbReference>
<dbReference type="Proteomes" id="UP000664914">
    <property type="component" value="Chromosome"/>
</dbReference>
<sequence length="237" mass="26010">MPSKRWSRRERAHMADSIAVVIPVLDRATLIGDALDSVFAQTRRPEQIIVVDDGSTDGTLELLRGYGDRITILTSDRAGPAGARNRGLAEVRCGQVAFLDSDDLWRPAALATLSDAMTAARADAAWGLAETEVMAGGALPNPLWPIAATRLVLIPSMLFRTASLRDLGGFDADLRFGEDGDLVMRMRREAWAVVELDEAVLLHRRHPDNMTLDRQGAAGAWFDLARKAMHLRRSQGR</sequence>
<dbReference type="InterPro" id="IPR050834">
    <property type="entry name" value="Glycosyltransf_2"/>
</dbReference>
<protein>
    <submittedName>
        <fullName evidence="2">Glycosyltransferase family 2 protein</fullName>
    </submittedName>
</protein>